<reference evidence="3 4" key="1">
    <citation type="submission" date="2021-04" db="EMBL/GenBank/DDBJ databases">
        <title>Draft genome sequence of Paenibacillus cisolokensis, LC2-13A.</title>
        <authorList>
            <person name="Uke A."/>
            <person name="Chhe C."/>
            <person name="Baramee S."/>
            <person name="Kosugi A."/>
        </authorList>
    </citation>
    <scope>NUCLEOTIDE SEQUENCE [LARGE SCALE GENOMIC DNA]</scope>
    <source>
        <strain evidence="3 4">LC2-13A</strain>
    </source>
</reference>
<keyword evidence="2" id="KW-0812">Transmembrane</keyword>
<protein>
    <recommendedName>
        <fullName evidence="5">DNA-directed RNA polymerase subunit beta</fullName>
    </recommendedName>
</protein>
<evidence type="ECO:0000313" key="3">
    <source>
        <dbReference type="EMBL" id="GIQ61988.1"/>
    </source>
</evidence>
<feature type="region of interest" description="Disordered" evidence="1">
    <location>
        <begin position="1"/>
        <end position="55"/>
    </location>
</feature>
<keyword evidence="4" id="KW-1185">Reference proteome</keyword>
<name>A0ABQ4N1C4_9BACL</name>
<feature type="transmembrane region" description="Helical" evidence="2">
    <location>
        <begin position="65"/>
        <end position="91"/>
    </location>
</feature>
<evidence type="ECO:0008006" key="5">
    <source>
        <dbReference type="Google" id="ProtNLM"/>
    </source>
</evidence>
<feature type="compositionally biased region" description="Basic and acidic residues" evidence="1">
    <location>
        <begin position="1"/>
        <end position="41"/>
    </location>
</feature>
<proteinExistence type="predicted"/>
<dbReference type="RefSeq" id="WP_213527240.1">
    <property type="nucleotide sequence ID" value="NZ_BOVJ01000016.1"/>
</dbReference>
<dbReference type="InterPro" id="IPR024596">
    <property type="entry name" value="RNApol_su_b/EpuA"/>
</dbReference>
<keyword evidence="2" id="KW-1133">Transmembrane helix</keyword>
<dbReference type="Pfam" id="PF11772">
    <property type="entry name" value="EpuA"/>
    <property type="match status" value="1"/>
</dbReference>
<comment type="caution">
    <text evidence="3">The sequence shown here is derived from an EMBL/GenBank/DDBJ whole genome shotgun (WGS) entry which is preliminary data.</text>
</comment>
<evidence type="ECO:0000256" key="2">
    <source>
        <dbReference type="SAM" id="Phobius"/>
    </source>
</evidence>
<evidence type="ECO:0000256" key="1">
    <source>
        <dbReference type="SAM" id="MobiDB-lite"/>
    </source>
</evidence>
<dbReference type="EMBL" id="BOVJ01000016">
    <property type="protein sequence ID" value="GIQ61988.1"/>
    <property type="molecule type" value="Genomic_DNA"/>
</dbReference>
<keyword evidence="2" id="KW-0472">Membrane</keyword>
<sequence length="116" mass="12803">MSVEKTKLGVSRKTDRETADRLSHDEGGRERGNDAASRTEGETPSANKAGASGRSRSRWLRALRIILRICVVPVLFLIALCGGLYIGYVVLGNGSADDVFDWTTWQHMYDLIFADS</sequence>
<gene>
    <name evidence="3" type="ORF">PACILC2_05560</name>
</gene>
<accession>A0ABQ4N1C4</accession>
<dbReference type="Proteomes" id="UP000680304">
    <property type="component" value="Unassembled WGS sequence"/>
</dbReference>
<evidence type="ECO:0000313" key="4">
    <source>
        <dbReference type="Proteomes" id="UP000680304"/>
    </source>
</evidence>
<organism evidence="3 4">
    <name type="scientific">Paenibacillus cisolokensis</name>
    <dbReference type="NCBI Taxonomy" id="1658519"/>
    <lineage>
        <taxon>Bacteria</taxon>
        <taxon>Bacillati</taxon>
        <taxon>Bacillota</taxon>
        <taxon>Bacilli</taxon>
        <taxon>Bacillales</taxon>
        <taxon>Paenibacillaceae</taxon>
        <taxon>Paenibacillus</taxon>
    </lineage>
</organism>